<sequence>MSVHNFPEVYHGQGISKAVFSAPARRGTGKVDNTISARFLADDDATSCVSVLQRAGEDEEDPGLPFFGSDRKKRELYIGVTYPYA</sequence>
<evidence type="ECO:0000313" key="1">
    <source>
        <dbReference type="EMBL" id="EDA8246793.1"/>
    </source>
</evidence>
<dbReference type="EMBL" id="AALLJB010000059">
    <property type="protein sequence ID" value="EDA8246793.1"/>
    <property type="molecule type" value="Genomic_DNA"/>
</dbReference>
<proteinExistence type="predicted"/>
<comment type="caution">
    <text evidence="1">The sequence shown here is derived from an EMBL/GenBank/DDBJ whole genome shotgun (WGS) entry which is preliminary data.</text>
</comment>
<dbReference type="AlphaFoldDB" id="A0A5I3EQ37"/>
<gene>
    <name evidence="1" type="ORF">A4I94_20595</name>
</gene>
<organism evidence="1">
    <name type="scientific">Salmonella enterica subsp. enterica serovar London</name>
    <dbReference type="NCBI Taxonomy" id="149390"/>
    <lineage>
        <taxon>Bacteria</taxon>
        <taxon>Pseudomonadati</taxon>
        <taxon>Pseudomonadota</taxon>
        <taxon>Gammaproteobacteria</taxon>
        <taxon>Enterobacterales</taxon>
        <taxon>Enterobacteriaceae</taxon>
        <taxon>Salmonella</taxon>
    </lineage>
</organism>
<accession>A0A5I3EQ37</accession>
<name>A0A5I3EQ37_SALET</name>
<protein>
    <submittedName>
        <fullName evidence="1">Uncharacterized protein</fullName>
    </submittedName>
</protein>
<reference evidence="1" key="1">
    <citation type="submission" date="2018-07" db="EMBL/GenBank/DDBJ databases">
        <authorList>
            <person name="Ashton P.M."/>
            <person name="Dallman T."/>
            <person name="Nair S."/>
            <person name="De Pinna E."/>
            <person name="Peters T."/>
            <person name="Grant K."/>
        </authorList>
    </citation>
    <scope>NUCLEOTIDE SEQUENCE</scope>
    <source>
        <strain evidence="1">186598</strain>
    </source>
</reference>